<proteinExistence type="predicted"/>
<evidence type="ECO:0000256" key="1">
    <source>
        <dbReference type="SAM" id="MobiDB-lite"/>
    </source>
</evidence>
<dbReference type="Proteomes" id="UP000466535">
    <property type="component" value="Unassembled WGS sequence"/>
</dbReference>
<comment type="caution">
    <text evidence="2">The sequence shown here is derived from an EMBL/GenBank/DDBJ whole genome shotgun (WGS) entry which is preliminary data.</text>
</comment>
<gene>
    <name evidence="2" type="ORF">GRX03_07085</name>
</gene>
<sequence>MDELILREDGVHLTKQIEVMGSPKEFEEELSYEELNENHDLRLDIEKITPDTDENGEFIVHIQLNSGGTKSRSGATDTPDDLPEVPEIPLDEIQESRQPFYSRLSNPERQPYTTRQIIYEAGELTERELKQRLHENGHPGVEPGKQNGSVASTLVVLDEVTGEIEREGRGEDKTIRWVGES</sequence>
<feature type="compositionally biased region" description="Polar residues" evidence="1">
    <location>
        <begin position="66"/>
        <end position="76"/>
    </location>
</feature>
<organism evidence="2 3">
    <name type="scientific">Halovenus carboxidivorans</name>
    <dbReference type="NCBI Taxonomy" id="2692199"/>
    <lineage>
        <taxon>Archaea</taxon>
        <taxon>Methanobacteriati</taxon>
        <taxon>Methanobacteriota</taxon>
        <taxon>Stenosarchaea group</taxon>
        <taxon>Halobacteria</taxon>
        <taxon>Halobacteriales</taxon>
        <taxon>Haloarculaceae</taxon>
        <taxon>Halovenus</taxon>
    </lineage>
</organism>
<reference evidence="2 3" key="1">
    <citation type="submission" date="2019-12" db="EMBL/GenBank/DDBJ databases">
        <title>Isolation and characterization of three novel carbon monoxide-oxidizing members of Halobacteria from salione crusts and soils.</title>
        <authorList>
            <person name="Myers M.R."/>
            <person name="King G.M."/>
        </authorList>
    </citation>
    <scope>NUCLEOTIDE SEQUENCE [LARGE SCALE GENOMIC DNA]</scope>
    <source>
        <strain evidence="2 3">WSH3</strain>
    </source>
</reference>
<accession>A0A6B0T5A3</accession>
<evidence type="ECO:0000313" key="2">
    <source>
        <dbReference type="EMBL" id="MXR51366.1"/>
    </source>
</evidence>
<name>A0A6B0T5A3_9EURY</name>
<dbReference type="AlphaFoldDB" id="A0A6B0T5A3"/>
<keyword evidence="3" id="KW-1185">Reference proteome</keyword>
<dbReference type="EMBL" id="WUUT01000002">
    <property type="protein sequence ID" value="MXR51366.1"/>
    <property type="molecule type" value="Genomic_DNA"/>
</dbReference>
<evidence type="ECO:0000313" key="3">
    <source>
        <dbReference type="Proteomes" id="UP000466535"/>
    </source>
</evidence>
<feature type="region of interest" description="Disordered" evidence="1">
    <location>
        <begin position="66"/>
        <end position="86"/>
    </location>
</feature>
<protein>
    <submittedName>
        <fullName evidence="2">Uncharacterized protein</fullName>
    </submittedName>
</protein>
<dbReference type="RefSeq" id="WP_159763499.1">
    <property type="nucleotide sequence ID" value="NZ_WUUT01000002.1"/>
</dbReference>